<dbReference type="EMBL" id="CAJSLV010000059">
    <property type="protein sequence ID" value="CAG6395101.1"/>
    <property type="molecule type" value="Genomic_DNA"/>
</dbReference>
<gene>
    <name evidence="1" type="ORF">SCOCK_30334</name>
</gene>
<protein>
    <submittedName>
        <fullName evidence="1">Uncharacterized protein</fullName>
    </submittedName>
</protein>
<evidence type="ECO:0000313" key="2">
    <source>
        <dbReference type="Proteomes" id="UP001152519"/>
    </source>
</evidence>
<dbReference type="Proteomes" id="UP001152519">
    <property type="component" value="Unassembled WGS sequence"/>
</dbReference>
<sequence>MPFVIALRSSRAAGRGAGGAGARLFSHPKAQGEVFARPGRGRRSVTPAGGMAAEACHTGLRNGPR</sequence>
<dbReference type="AlphaFoldDB" id="A0A9W4DRU4"/>
<evidence type="ECO:0000313" key="1">
    <source>
        <dbReference type="EMBL" id="CAG6395101.1"/>
    </source>
</evidence>
<comment type="caution">
    <text evidence="1">The sequence shown here is derived from an EMBL/GenBank/DDBJ whole genome shotgun (WGS) entry which is preliminary data.</text>
</comment>
<proteinExistence type="predicted"/>
<accession>A0A9W4DRU4</accession>
<name>A0A9W4DRU4_9ACTN</name>
<reference evidence="1" key="1">
    <citation type="submission" date="2021-05" db="EMBL/GenBank/DDBJ databases">
        <authorList>
            <person name="Arsene-Ploetze F."/>
        </authorList>
    </citation>
    <scope>NUCLEOTIDE SEQUENCE</scope>
    <source>
        <strain evidence="1">DSM 42138</strain>
    </source>
</reference>
<keyword evidence="2" id="KW-1185">Reference proteome</keyword>
<organism evidence="1 2">
    <name type="scientific">Actinacidiphila cocklensis</name>
    <dbReference type="NCBI Taxonomy" id="887465"/>
    <lineage>
        <taxon>Bacteria</taxon>
        <taxon>Bacillati</taxon>
        <taxon>Actinomycetota</taxon>
        <taxon>Actinomycetes</taxon>
        <taxon>Kitasatosporales</taxon>
        <taxon>Streptomycetaceae</taxon>
        <taxon>Actinacidiphila</taxon>
    </lineage>
</organism>